<dbReference type="AlphaFoldDB" id="A0A6J7HR85"/>
<dbReference type="SUPFAM" id="SSF48498">
    <property type="entry name" value="Tetracyclin repressor-like, C-terminal domain"/>
    <property type="match status" value="1"/>
</dbReference>
<evidence type="ECO:0000256" key="4">
    <source>
        <dbReference type="ARBA" id="ARBA00023163"/>
    </source>
</evidence>
<dbReference type="PANTHER" id="PTHR30055:SF234">
    <property type="entry name" value="HTH-TYPE TRANSCRIPTIONAL REGULATOR BETI"/>
    <property type="match status" value="1"/>
</dbReference>
<reference evidence="6" key="1">
    <citation type="submission" date="2020-05" db="EMBL/GenBank/DDBJ databases">
        <authorList>
            <person name="Chiriac C."/>
            <person name="Salcher M."/>
            <person name="Ghai R."/>
            <person name="Kavagutti S V."/>
        </authorList>
    </citation>
    <scope>NUCLEOTIDE SEQUENCE</scope>
</reference>
<dbReference type="SUPFAM" id="SSF46689">
    <property type="entry name" value="Homeodomain-like"/>
    <property type="match status" value="1"/>
</dbReference>
<dbReference type="InterPro" id="IPR004111">
    <property type="entry name" value="Repressor_TetR_C"/>
</dbReference>
<dbReference type="GO" id="GO:0046677">
    <property type="term" value="P:response to antibiotic"/>
    <property type="evidence" value="ECO:0007669"/>
    <property type="project" value="InterPro"/>
</dbReference>
<dbReference type="GO" id="GO:0045892">
    <property type="term" value="P:negative regulation of DNA-templated transcription"/>
    <property type="evidence" value="ECO:0007669"/>
    <property type="project" value="InterPro"/>
</dbReference>
<proteinExistence type="predicted"/>
<accession>A0A6J7HR85</accession>
<evidence type="ECO:0000313" key="6">
    <source>
        <dbReference type="EMBL" id="CAB4923551.1"/>
    </source>
</evidence>
<dbReference type="Pfam" id="PF00440">
    <property type="entry name" value="TetR_N"/>
    <property type="match status" value="1"/>
</dbReference>
<dbReference type="InterPro" id="IPR009057">
    <property type="entry name" value="Homeodomain-like_sf"/>
</dbReference>
<dbReference type="PRINTS" id="PR00400">
    <property type="entry name" value="TETREPRESSOR"/>
</dbReference>
<dbReference type="InterPro" id="IPR001647">
    <property type="entry name" value="HTH_TetR"/>
</dbReference>
<dbReference type="InterPro" id="IPR036271">
    <property type="entry name" value="Tet_transcr_reg_TetR-rel_C_sf"/>
</dbReference>
<dbReference type="PROSITE" id="PS50977">
    <property type="entry name" value="HTH_TETR_2"/>
    <property type="match status" value="1"/>
</dbReference>
<dbReference type="InterPro" id="IPR050109">
    <property type="entry name" value="HTH-type_TetR-like_transc_reg"/>
</dbReference>
<dbReference type="GO" id="GO:0000976">
    <property type="term" value="F:transcription cis-regulatory region binding"/>
    <property type="evidence" value="ECO:0007669"/>
    <property type="project" value="TreeGrafter"/>
</dbReference>
<name>A0A6J7HR85_9ZZZZ</name>
<dbReference type="Gene3D" id="1.10.10.60">
    <property type="entry name" value="Homeodomain-like"/>
    <property type="match status" value="1"/>
</dbReference>
<keyword evidence="4" id="KW-0804">Transcription</keyword>
<keyword evidence="3" id="KW-0238">DNA-binding</keyword>
<dbReference type="Gene3D" id="1.10.357.10">
    <property type="entry name" value="Tetracycline Repressor, domain 2"/>
    <property type="match status" value="1"/>
</dbReference>
<dbReference type="GO" id="GO:0003700">
    <property type="term" value="F:DNA-binding transcription factor activity"/>
    <property type="evidence" value="ECO:0007669"/>
    <property type="project" value="TreeGrafter"/>
</dbReference>
<dbReference type="Pfam" id="PF02909">
    <property type="entry name" value="TetR_C_1"/>
    <property type="match status" value="1"/>
</dbReference>
<dbReference type="InterPro" id="IPR003012">
    <property type="entry name" value="Tet_transcr_reg_TetR"/>
</dbReference>
<organism evidence="6">
    <name type="scientific">freshwater metagenome</name>
    <dbReference type="NCBI Taxonomy" id="449393"/>
    <lineage>
        <taxon>unclassified sequences</taxon>
        <taxon>metagenomes</taxon>
        <taxon>ecological metagenomes</taxon>
    </lineage>
</organism>
<evidence type="ECO:0000256" key="3">
    <source>
        <dbReference type="ARBA" id="ARBA00023125"/>
    </source>
</evidence>
<dbReference type="PRINTS" id="PR00455">
    <property type="entry name" value="HTHTETR"/>
</dbReference>
<keyword evidence="2" id="KW-0805">Transcription regulation</keyword>
<dbReference type="EMBL" id="CAFBMQ010000261">
    <property type="protein sequence ID" value="CAB4923551.1"/>
    <property type="molecule type" value="Genomic_DNA"/>
</dbReference>
<feature type="domain" description="HTH tetR-type" evidence="5">
    <location>
        <begin position="8"/>
        <end position="68"/>
    </location>
</feature>
<protein>
    <submittedName>
        <fullName evidence="6">Unannotated protein</fullName>
    </submittedName>
</protein>
<evidence type="ECO:0000256" key="1">
    <source>
        <dbReference type="ARBA" id="ARBA00022491"/>
    </source>
</evidence>
<keyword evidence="1" id="KW-0678">Repressor</keyword>
<evidence type="ECO:0000256" key="2">
    <source>
        <dbReference type="ARBA" id="ARBA00023015"/>
    </source>
</evidence>
<dbReference type="PANTHER" id="PTHR30055">
    <property type="entry name" value="HTH-TYPE TRANSCRIPTIONAL REGULATOR RUTR"/>
    <property type="match status" value="1"/>
</dbReference>
<evidence type="ECO:0000259" key="5">
    <source>
        <dbReference type="PROSITE" id="PS50977"/>
    </source>
</evidence>
<sequence>MARRTRGSLDAERVVEAAFALARETGLAELTMTEVAARLGVGLTSVYWHVRTRDELLARMAEQAVVRLRDELPELSELPPSGWRGQLREYFVRQRQAFTDDELLADLTVMRNAPAGPDGVTVGFGGVESVLRHLAAAGFLPADAWYLYAALSLYTQGFVVAERRRRSATYPPTGAEQVRLLDPTATPLLAGLVAEHDVVLDHTGDTAFTAGLDLLLDGAGTRLAGARTA</sequence>
<gene>
    <name evidence="6" type="ORF">UFOPK3609_01533</name>
</gene>